<dbReference type="AlphaFoldDB" id="J3RC82"/>
<evidence type="ECO:0000256" key="9">
    <source>
        <dbReference type="ARBA" id="ARBA00022982"/>
    </source>
</evidence>
<evidence type="ECO:0000256" key="4">
    <source>
        <dbReference type="ARBA" id="ARBA00021006"/>
    </source>
</evidence>
<comment type="subcellular location">
    <subcellularLocation>
        <location evidence="1 16">Mitochondrion membrane</location>
        <topology evidence="1 16">Multi-pass membrane protein</topology>
    </subcellularLocation>
</comment>
<evidence type="ECO:0000256" key="14">
    <source>
        <dbReference type="ARBA" id="ARBA00023136"/>
    </source>
</evidence>
<keyword evidence="9 16" id="KW-0249">Electron transport</keyword>
<geneLocation type="mitochondrion" evidence="18"/>
<comment type="function">
    <text evidence="16">Core subunit of the mitochondrial membrane respiratory chain NADH dehydrogenase (Complex I) which catalyzes electron transfer from NADH through the respiratory chain, using ubiquinone as an electron acceptor. Essential for the catalytic activity and assembly of complex I.</text>
</comment>
<gene>
    <name evidence="18" type="primary">nad4</name>
</gene>
<feature type="transmembrane region" description="Helical" evidence="16">
    <location>
        <begin position="331"/>
        <end position="349"/>
    </location>
</feature>
<dbReference type="GO" id="GO:0003954">
    <property type="term" value="F:NADH dehydrogenase activity"/>
    <property type="evidence" value="ECO:0007669"/>
    <property type="project" value="TreeGrafter"/>
</dbReference>
<keyword evidence="6 16" id="KW-0679">Respiratory chain</keyword>
<dbReference type="GO" id="GO:0048039">
    <property type="term" value="F:ubiquinone binding"/>
    <property type="evidence" value="ECO:0007669"/>
    <property type="project" value="TreeGrafter"/>
</dbReference>
<evidence type="ECO:0000256" key="1">
    <source>
        <dbReference type="ARBA" id="ARBA00004225"/>
    </source>
</evidence>
<comment type="similarity">
    <text evidence="2 16">Belongs to the complex I subunit 4 family.</text>
</comment>
<evidence type="ECO:0000256" key="5">
    <source>
        <dbReference type="ARBA" id="ARBA00022448"/>
    </source>
</evidence>
<feature type="transmembrane region" description="Helical" evidence="16">
    <location>
        <begin position="74"/>
        <end position="90"/>
    </location>
</feature>
<protein>
    <recommendedName>
        <fullName evidence="4 16">NADH-ubiquinone oxidoreductase chain 4</fullName>
        <ecNumber evidence="3 16">7.1.1.2</ecNumber>
    </recommendedName>
</protein>
<evidence type="ECO:0000256" key="2">
    <source>
        <dbReference type="ARBA" id="ARBA00009025"/>
    </source>
</evidence>
<keyword evidence="10 16" id="KW-1133">Transmembrane helix</keyword>
<feature type="transmembrane region" description="Helical" evidence="16">
    <location>
        <begin position="96"/>
        <end position="118"/>
    </location>
</feature>
<feature type="transmembrane region" description="Helical" evidence="16">
    <location>
        <begin position="130"/>
        <end position="149"/>
    </location>
</feature>
<feature type="transmembrane region" description="Helical" evidence="16">
    <location>
        <begin position="169"/>
        <end position="192"/>
    </location>
</feature>
<feature type="domain" description="NADH:quinone oxidoreductase/Mrp antiporter transmembrane" evidence="17">
    <location>
        <begin position="92"/>
        <end position="375"/>
    </location>
</feature>
<keyword evidence="11 16" id="KW-0520">NAD</keyword>
<keyword evidence="5 16" id="KW-0813">Transport</keyword>
<reference evidence="18" key="1">
    <citation type="journal article" date="2012" name="PLoS ONE">
        <title>The Complete Mitochondrial Genome of Galba pervia (Gastropoda: Mollusca), an Intermediate Host Snail of Fasciola spp.</title>
        <authorList>
            <person name="Liu G.H."/>
            <person name="Wang S.Y."/>
            <person name="Huang W.Y."/>
            <person name="Zhao G.H."/>
            <person name="Wei S.J."/>
            <person name="Song H.Q."/>
            <person name="Xu M.J."/>
            <person name="Lin R.Q."/>
            <person name="Zhou D.H."/>
            <person name="Zhu X.Q."/>
        </authorList>
    </citation>
    <scope>NUCLEOTIDE SEQUENCE</scope>
</reference>
<feature type="transmembrane region" description="Helical" evidence="16">
    <location>
        <begin position="407"/>
        <end position="424"/>
    </location>
</feature>
<dbReference type="EMBL" id="JN564796">
    <property type="protein sequence ID" value="AEO51220.1"/>
    <property type="molecule type" value="Genomic_DNA"/>
</dbReference>
<evidence type="ECO:0000256" key="6">
    <source>
        <dbReference type="ARBA" id="ARBA00022660"/>
    </source>
</evidence>
<evidence type="ECO:0000256" key="13">
    <source>
        <dbReference type="ARBA" id="ARBA00023128"/>
    </source>
</evidence>
<feature type="transmembrane region" description="Helical" evidence="16">
    <location>
        <begin position="199"/>
        <end position="220"/>
    </location>
</feature>
<dbReference type="PANTHER" id="PTHR43507:SF20">
    <property type="entry name" value="NADH-UBIQUINONE OXIDOREDUCTASE CHAIN 4"/>
    <property type="match status" value="1"/>
</dbReference>
<keyword evidence="8" id="KW-1278">Translocase</keyword>
<feature type="transmembrane region" description="Helical" evidence="16">
    <location>
        <begin position="51"/>
        <end position="67"/>
    </location>
</feature>
<feature type="transmembrane region" description="Helical" evidence="16">
    <location>
        <begin position="260"/>
        <end position="279"/>
    </location>
</feature>
<comment type="catalytic activity">
    <reaction evidence="15 16">
        <text>a ubiquinone + NADH + 5 H(+)(in) = a ubiquinol + NAD(+) + 4 H(+)(out)</text>
        <dbReference type="Rhea" id="RHEA:29091"/>
        <dbReference type="Rhea" id="RHEA-COMP:9565"/>
        <dbReference type="Rhea" id="RHEA-COMP:9566"/>
        <dbReference type="ChEBI" id="CHEBI:15378"/>
        <dbReference type="ChEBI" id="CHEBI:16389"/>
        <dbReference type="ChEBI" id="CHEBI:17976"/>
        <dbReference type="ChEBI" id="CHEBI:57540"/>
        <dbReference type="ChEBI" id="CHEBI:57945"/>
        <dbReference type="EC" id="7.1.1.2"/>
    </reaction>
</comment>
<evidence type="ECO:0000256" key="11">
    <source>
        <dbReference type="ARBA" id="ARBA00023027"/>
    </source>
</evidence>
<name>J3RC82_9GAST</name>
<feature type="transmembrane region" description="Helical" evidence="16">
    <location>
        <begin position="7"/>
        <end position="31"/>
    </location>
</feature>
<evidence type="ECO:0000256" key="15">
    <source>
        <dbReference type="ARBA" id="ARBA00049551"/>
    </source>
</evidence>
<evidence type="ECO:0000256" key="7">
    <source>
        <dbReference type="ARBA" id="ARBA00022692"/>
    </source>
</evidence>
<sequence length="445" mass="50510">MGFTFMIFFSSIWSVSFLLISFLTVLSLFFLNQNFSEIYNLWFFSDQVSSMMVSLSIFLCFLCMISTPSLKSSYYLLCLIFLGLILSLAFSSNSILMFYIFFESSLIPTLVLIICWGYQPERLQAGSYMMLYTVTASLPLLLLIFFSSYKLSSFDMCILKNSSALFSSNIFIVFLYSAFLVKLPMYSVHLWLPKAHVEAPLAGSMILAGILLKLGGYGLYMMNKCFILELNLISIFFMSLSMWGALLACFMCLRQTDMKALVAYSSVAHMGLVVVGFLSNSIFGMVSALIMMFAHGVTSSALFCMTYFTYEKVNTRSMTYLKGLLQMYPMLSFFWFFLCCINMAAPPTLNLLSELMIIPSLWVISVSFILVMGMLIFFSASYNMFLYASINHGSSSSYCLPCKDLKSFEILSLLMHIFPLLFLFKSEFFTFLLDTLVSGSKISYL</sequence>
<evidence type="ECO:0000256" key="12">
    <source>
        <dbReference type="ARBA" id="ARBA00023075"/>
    </source>
</evidence>
<feature type="transmembrane region" description="Helical" evidence="16">
    <location>
        <begin position="285"/>
        <end position="310"/>
    </location>
</feature>
<dbReference type="InterPro" id="IPR003918">
    <property type="entry name" value="NADH_UbQ_OxRdtase"/>
</dbReference>
<keyword evidence="12 16" id="KW-0830">Ubiquinone</keyword>
<evidence type="ECO:0000256" key="3">
    <source>
        <dbReference type="ARBA" id="ARBA00012944"/>
    </source>
</evidence>
<keyword evidence="14 16" id="KW-0472">Membrane</keyword>
<evidence type="ECO:0000313" key="18">
    <source>
        <dbReference type="EMBL" id="AEO51220.1"/>
    </source>
</evidence>
<evidence type="ECO:0000256" key="16">
    <source>
        <dbReference type="RuleBase" id="RU003297"/>
    </source>
</evidence>
<dbReference type="GO" id="GO:0031966">
    <property type="term" value="C:mitochondrial membrane"/>
    <property type="evidence" value="ECO:0007669"/>
    <property type="project" value="UniProtKB-SubCell"/>
</dbReference>
<evidence type="ECO:0000259" key="17">
    <source>
        <dbReference type="Pfam" id="PF00361"/>
    </source>
</evidence>
<dbReference type="EC" id="7.1.1.2" evidence="3 16"/>
<dbReference type="Pfam" id="PF00361">
    <property type="entry name" value="Proton_antipo_M"/>
    <property type="match status" value="1"/>
</dbReference>
<evidence type="ECO:0000256" key="8">
    <source>
        <dbReference type="ARBA" id="ARBA00022967"/>
    </source>
</evidence>
<organism evidence="18">
    <name type="scientific">Galba pervia</name>
    <dbReference type="NCBI Taxonomy" id="1051332"/>
    <lineage>
        <taxon>Eukaryota</taxon>
        <taxon>Metazoa</taxon>
        <taxon>Spiralia</taxon>
        <taxon>Lophotrochozoa</taxon>
        <taxon>Mollusca</taxon>
        <taxon>Gastropoda</taxon>
        <taxon>Heterobranchia</taxon>
        <taxon>Euthyneura</taxon>
        <taxon>Panpulmonata</taxon>
        <taxon>Hygrophila</taxon>
        <taxon>Lymnaeoidea</taxon>
        <taxon>Lymnaeidae</taxon>
        <taxon>Galba</taxon>
    </lineage>
</organism>
<proteinExistence type="inferred from homology"/>
<keyword evidence="7 16" id="KW-0812">Transmembrane</keyword>
<feature type="transmembrane region" description="Helical" evidence="16">
    <location>
        <begin position="361"/>
        <end position="386"/>
    </location>
</feature>
<dbReference type="PANTHER" id="PTHR43507">
    <property type="entry name" value="NADH-UBIQUINONE OXIDOREDUCTASE CHAIN 4"/>
    <property type="match status" value="1"/>
</dbReference>
<dbReference type="GO" id="GO:0015990">
    <property type="term" value="P:electron transport coupled proton transport"/>
    <property type="evidence" value="ECO:0007669"/>
    <property type="project" value="TreeGrafter"/>
</dbReference>
<dbReference type="GO" id="GO:0042773">
    <property type="term" value="P:ATP synthesis coupled electron transport"/>
    <property type="evidence" value="ECO:0007669"/>
    <property type="project" value="InterPro"/>
</dbReference>
<evidence type="ECO:0000256" key="10">
    <source>
        <dbReference type="ARBA" id="ARBA00022989"/>
    </source>
</evidence>
<dbReference type="GO" id="GO:0008137">
    <property type="term" value="F:NADH dehydrogenase (ubiquinone) activity"/>
    <property type="evidence" value="ECO:0007669"/>
    <property type="project" value="UniProtKB-UniRule"/>
</dbReference>
<dbReference type="PRINTS" id="PR01437">
    <property type="entry name" value="NUOXDRDTASE4"/>
</dbReference>
<accession>J3RC82</accession>
<dbReference type="InterPro" id="IPR001750">
    <property type="entry name" value="ND/Mrp_TM"/>
</dbReference>
<keyword evidence="13 16" id="KW-0496">Mitochondrion</keyword>
<feature type="transmembrane region" description="Helical" evidence="16">
    <location>
        <begin position="232"/>
        <end position="253"/>
    </location>
</feature>